<name>Q4UGN2_THEAN</name>
<dbReference type="AlphaFoldDB" id="Q4UGN2"/>
<accession>Q4UGN2</accession>
<keyword evidence="3" id="KW-1185">Reference proteome</keyword>
<proteinExistence type="predicted"/>
<dbReference type="RefSeq" id="XP_954434.1">
    <property type="nucleotide sequence ID" value="XM_949341.1"/>
</dbReference>
<protein>
    <submittedName>
        <fullName evidence="2">Uncharacterized protein</fullName>
    </submittedName>
</protein>
<dbReference type="GeneID" id="3863433"/>
<evidence type="ECO:0000313" key="3">
    <source>
        <dbReference type="Proteomes" id="UP000001950"/>
    </source>
</evidence>
<gene>
    <name evidence="2" type="ORF">TA21375</name>
</gene>
<dbReference type="KEGG" id="tan:TA21375"/>
<sequence length="447" mass="48081">MEKKGAIKIPAGKNAEKIADEIKNTAQDPADTNYYQVIDRKTKITYFFKLDTLQAKQLTTGTPITAPVTIGYGHIFAEGFSGTEAKPSMISTLLIVLVEVITYHDGAVSYPGNLKPENLSAINITKITITDNKGTKTIYNRVEEGDTPSITIKTDGGEADGKPANFKQAEGTPTGKGTKNTITLTTTDRKTISITGTTTPATVPFGHILTETLDTNAVRWEIVSPTLMVIVGIMKSQRIYDPYVWMGNWGGSHKEVTADGDITLTSNTNGSYSNSGGTYTITLNISKAAYKTGTATTEAQSLTLGSDTNTLVLTSGGDITGGGTHNLTRDSLTLTLSKEDSNFTSGTYNVSLNITQDITLSGSTCSDCKLKRTTDTGGKHTPYSLGTYNITSSGTTTYTGDPDPNDMHEQHKNANCCMFGNQNTWSTKPKMSTALYNILCVMKYYLL</sequence>
<dbReference type="Proteomes" id="UP000001950">
    <property type="component" value="Chromosome 1"/>
</dbReference>
<feature type="region of interest" description="Disordered" evidence="1">
    <location>
        <begin position="149"/>
        <end position="180"/>
    </location>
</feature>
<dbReference type="EMBL" id="CR940347">
    <property type="protein sequence ID" value="CAI73757.1"/>
    <property type="molecule type" value="Genomic_DNA"/>
</dbReference>
<evidence type="ECO:0000256" key="1">
    <source>
        <dbReference type="SAM" id="MobiDB-lite"/>
    </source>
</evidence>
<evidence type="ECO:0000313" key="2">
    <source>
        <dbReference type="EMBL" id="CAI73757.1"/>
    </source>
</evidence>
<dbReference type="InParanoid" id="Q4UGN2"/>
<organism evidence="2 3">
    <name type="scientific">Theileria annulata</name>
    <dbReference type="NCBI Taxonomy" id="5874"/>
    <lineage>
        <taxon>Eukaryota</taxon>
        <taxon>Sar</taxon>
        <taxon>Alveolata</taxon>
        <taxon>Apicomplexa</taxon>
        <taxon>Aconoidasida</taxon>
        <taxon>Piroplasmida</taxon>
        <taxon>Theileriidae</taxon>
        <taxon>Theileria</taxon>
    </lineage>
</organism>
<dbReference type="VEuPathDB" id="PiroplasmaDB:TA21375"/>
<reference evidence="2 3" key="1">
    <citation type="journal article" date="2005" name="Science">
        <title>Genome of the host-cell transforming parasite Theileria annulata compared with T. parva.</title>
        <authorList>
            <person name="Pain A."/>
            <person name="Renauld H."/>
            <person name="Berriman M."/>
            <person name="Murphy L."/>
            <person name="Yeats C.A."/>
            <person name="Weir W."/>
            <person name="Kerhornou A."/>
            <person name="Aslett M."/>
            <person name="Bishop R."/>
            <person name="Bouchier C."/>
            <person name="Cochet M."/>
            <person name="Coulson R.M.R."/>
            <person name="Cronin A."/>
            <person name="de Villiers E.P."/>
            <person name="Fraser A."/>
            <person name="Fosker N."/>
            <person name="Gardner M."/>
            <person name="Goble A."/>
            <person name="Griffiths-Jones S."/>
            <person name="Harris D.E."/>
            <person name="Katzer F."/>
            <person name="Larke N."/>
            <person name="Lord A."/>
            <person name="Maser P."/>
            <person name="McKellar S."/>
            <person name="Mooney P."/>
            <person name="Morton F."/>
            <person name="Nene V."/>
            <person name="O'Neil S."/>
            <person name="Price C."/>
            <person name="Quail M.A."/>
            <person name="Rabbinowitsch E."/>
            <person name="Rawlings N.D."/>
            <person name="Rutter S."/>
            <person name="Saunders D."/>
            <person name="Seeger K."/>
            <person name="Shah T."/>
            <person name="Squares R."/>
            <person name="Squares S."/>
            <person name="Tivey A."/>
            <person name="Walker A.R."/>
            <person name="Woodward J."/>
            <person name="Dobbelaere D.A.E."/>
            <person name="Langsley G."/>
            <person name="Rajandream M.A."/>
            <person name="McKeever D."/>
            <person name="Shiels B."/>
            <person name="Tait A."/>
            <person name="Barrell B.G."/>
            <person name="Hall N."/>
        </authorList>
    </citation>
    <scope>NUCLEOTIDE SEQUENCE [LARGE SCALE GENOMIC DNA]</scope>
    <source>
        <strain evidence="3">Ankara</strain>
    </source>
</reference>